<name>A0A2K8UES2_9GAMM</name>
<dbReference type="EMBL" id="CP020370">
    <property type="protein sequence ID" value="AUB84086.1"/>
    <property type="molecule type" value="Genomic_DNA"/>
</dbReference>
<accession>A0A2K8UES2</accession>
<evidence type="ECO:0000313" key="1">
    <source>
        <dbReference type="EMBL" id="AUB84086.1"/>
    </source>
</evidence>
<protein>
    <submittedName>
        <fullName evidence="1">Uncharacterized protein</fullName>
    </submittedName>
</protein>
<sequence length="317" mass="35328">MADRGLSTTFLNDLRAGCLAPLLERVKRDDTLHLAIRNQYINIYYRGGNLLRVSRNPNGVGTASIYTATFDPHYFTGSYPKTFGECPGRIAREGDCAKWVDAFPFLKQEMDLWFAGHPKIEREYQQLVARANNRAHGATATDYFIIDIEYAQGEDRFDMIAAFWESSGPMRKAAHARLALIEMKYGDGALTGAAGIDKHIRGMNRFAATPGLLDRVKAEAIAMFEQQLELETIRAPKAIVEFTAEEPEFILFLMDHDPDSSKLKSALLDIGAGIPAPAGYELKLCAATFMGLGLFKQSVLGLPEFLNRMRGQIHSRD</sequence>
<dbReference type="OrthoDB" id="6064977at2"/>
<dbReference type="Proteomes" id="UP000232638">
    <property type="component" value="Chromosome"/>
</dbReference>
<dbReference type="AlphaFoldDB" id="A0A2K8UES2"/>
<keyword evidence="2" id="KW-1185">Reference proteome</keyword>
<organism evidence="1 2">
    <name type="scientific">Candidatus Thiodictyon syntrophicum</name>
    <dbReference type="NCBI Taxonomy" id="1166950"/>
    <lineage>
        <taxon>Bacteria</taxon>
        <taxon>Pseudomonadati</taxon>
        <taxon>Pseudomonadota</taxon>
        <taxon>Gammaproteobacteria</taxon>
        <taxon>Chromatiales</taxon>
        <taxon>Chromatiaceae</taxon>
        <taxon>Thiodictyon</taxon>
    </lineage>
</organism>
<gene>
    <name evidence="1" type="ORF">THSYN_26210</name>
</gene>
<dbReference type="RefSeq" id="WP_100921754.1">
    <property type="nucleotide sequence ID" value="NZ_CP020370.1"/>
</dbReference>
<dbReference type="KEGG" id="tsy:THSYN_26210"/>
<evidence type="ECO:0000313" key="2">
    <source>
        <dbReference type="Proteomes" id="UP000232638"/>
    </source>
</evidence>
<reference evidence="1 2" key="1">
    <citation type="submission" date="2017-03" db="EMBL/GenBank/DDBJ databases">
        <title>Complete genome sequence of Candidatus 'Thiodictyon syntrophicum' sp. nov. strain Cad16T, a photolithoautotroph purple sulfur bacterium isolated from an alpine meromictic lake.</title>
        <authorList>
            <person name="Luedin S.M."/>
            <person name="Pothier J.F."/>
            <person name="Danza F."/>
            <person name="Storelli N."/>
            <person name="Wittwer M."/>
            <person name="Tonolla M."/>
        </authorList>
    </citation>
    <scope>NUCLEOTIDE SEQUENCE [LARGE SCALE GENOMIC DNA]</scope>
    <source>
        <strain evidence="1 2">Cad16T</strain>
    </source>
</reference>
<proteinExistence type="predicted"/>